<feature type="domain" description="Glycine transporter" evidence="9">
    <location>
        <begin position="98"/>
        <end position="170"/>
    </location>
</feature>
<feature type="domain" description="Glycine transporter" evidence="9">
    <location>
        <begin position="13"/>
        <end position="85"/>
    </location>
</feature>
<evidence type="ECO:0000256" key="3">
    <source>
        <dbReference type="ARBA" id="ARBA00022475"/>
    </source>
</evidence>
<organism evidence="10 11">
    <name type="scientific">Corynebacterium alimapuense</name>
    <dbReference type="NCBI Taxonomy" id="1576874"/>
    <lineage>
        <taxon>Bacteria</taxon>
        <taxon>Bacillati</taxon>
        <taxon>Actinomycetota</taxon>
        <taxon>Actinomycetes</taxon>
        <taxon>Mycobacteriales</taxon>
        <taxon>Corynebacteriaceae</taxon>
        <taxon>Corynebacterium</taxon>
    </lineage>
</organism>
<feature type="transmembrane region" description="Helical" evidence="8">
    <location>
        <begin position="6"/>
        <end position="29"/>
    </location>
</feature>
<sequence>MDAIDTVQLLTALFVIGIVAEAVAAALSAGQQRMDLFGVIALAALTALGGGTIRDILLDSYPLTWVEEPIYLIIVVIAAIITVSLSFLMHHFRRLFLLMDAIGLATFSVLGTQVALGLGHGFVIACVAAVVNGVSGGVLRDLMSDRVPLVFSKELYASIAILATTIYIGLLELGLPENWVIMITLTVTFVVRVIAMFFGMSLPVFDYQDKEPSVRPRLGLSYGRLRRGMRTARRRTFLDSSRYSLLEDRRDAQDRLQAWESHDEPDDEPDGVAEPVSDLR</sequence>
<proteinExistence type="inferred from homology"/>
<feature type="transmembrane region" description="Helical" evidence="8">
    <location>
        <begin position="95"/>
        <end position="116"/>
    </location>
</feature>
<comment type="caution">
    <text evidence="10">The sequence shown here is derived from an EMBL/GenBank/DDBJ whole genome shotgun (WGS) entry which is preliminary data.</text>
</comment>
<comment type="similarity">
    <text evidence="2">Belongs to the UPF0126 family.</text>
</comment>
<dbReference type="AlphaFoldDB" id="A0A3M8K8C8"/>
<dbReference type="GO" id="GO:0005886">
    <property type="term" value="C:plasma membrane"/>
    <property type="evidence" value="ECO:0007669"/>
    <property type="project" value="UniProtKB-SubCell"/>
</dbReference>
<dbReference type="PANTHER" id="PTHR30506:SF3">
    <property type="entry name" value="UPF0126 INNER MEMBRANE PROTEIN YADS-RELATED"/>
    <property type="match status" value="1"/>
</dbReference>
<feature type="transmembrane region" description="Helical" evidence="8">
    <location>
        <begin position="179"/>
        <end position="205"/>
    </location>
</feature>
<evidence type="ECO:0000256" key="1">
    <source>
        <dbReference type="ARBA" id="ARBA00004651"/>
    </source>
</evidence>
<evidence type="ECO:0000256" key="5">
    <source>
        <dbReference type="ARBA" id="ARBA00022989"/>
    </source>
</evidence>
<gene>
    <name evidence="10" type="ORF">C5L39_05725</name>
</gene>
<feature type="transmembrane region" description="Helical" evidence="8">
    <location>
        <begin position="122"/>
        <end position="143"/>
    </location>
</feature>
<evidence type="ECO:0000256" key="4">
    <source>
        <dbReference type="ARBA" id="ARBA00022692"/>
    </source>
</evidence>
<feature type="transmembrane region" description="Helical" evidence="8">
    <location>
        <begin position="69"/>
        <end position="88"/>
    </location>
</feature>
<evidence type="ECO:0000313" key="11">
    <source>
        <dbReference type="Proteomes" id="UP000266975"/>
    </source>
</evidence>
<accession>A0A3M8K8C8</accession>
<dbReference type="InterPro" id="IPR005115">
    <property type="entry name" value="Gly_transporter"/>
</dbReference>
<dbReference type="RefSeq" id="WP_123047939.1">
    <property type="nucleotide sequence ID" value="NZ_PTJO01000004.1"/>
</dbReference>
<evidence type="ECO:0000256" key="2">
    <source>
        <dbReference type="ARBA" id="ARBA00008193"/>
    </source>
</evidence>
<reference evidence="10 11" key="1">
    <citation type="submission" date="2018-02" db="EMBL/GenBank/DDBJ databases">
        <title>Corynebacterium alimpuense sp. nov., a marine obligate actinomycete isolated from sediments of Valparaiso bay, Chile.</title>
        <authorList>
            <person name="Claverias F."/>
            <person name="Gonzales-Siles L."/>
            <person name="Salva-Serra F."/>
            <person name="Inganaes E."/>
            <person name="Molin K."/>
            <person name="Cumsille A."/>
            <person name="Undabarrena A."/>
            <person name="Couve E."/>
            <person name="Moore E.R.B."/>
            <person name="Gomila M."/>
            <person name="Camara B."/>
        </authorList>
    </citation>
    <scope>NUCLEOTIDE SEQUENCE [LARGE SCALE GENOMIC DNA]</scope>
    <source>
        <strain evidence="10 11">CCUG 69366</strain>
    </source>
</reference>
<evidence type="ECO:0000313" key="10">
    <source>
        <dbReference type="EMBL" id="RNE48802.1"/>
    </source>
</evidence>
<feature type="transmembrane region" description="Helical" evidence="8">
    <location>
        <begin position="36"/>
        <end position="57"/>
    </location>
</feature>
<feature type="transmembrane region" description="Helical" evidence="8">
    <location>
        <begin position="155"/>
        <end position="173"/>
    </location>
</feature>
<protein>
    <submittedName>
        <fullName evidence="10">Trimeric intracellular cation channel family protein</fullName>
    </submittedName>
</protein>
<keyword evidence="5 8" id="KW-1133">Transmembrane helix</keyword>
<feature type="region of interest" description="Disordered" evidence="7">
    <location>
        <begin position="256"/>
        <end position="280"/>
    </location>
</feature>
<dbReference type="OrthoDB" id="9791874at2"/>
<keyword evidence="4 8" id="KW-0812">Transmembrane</keyword>
<keyword evidence="6 8" id="KW-0472">Membrane</keyword>
<evidence type="ECO:0000259" key="9">
    <source>
        <dbReference type="Pfam" id="PF03458"/>
    </source>
</evidence>
<dbReference type="Proteomes" id="UP000266975">
    <property type="component" value="Unassembled WGS sequence"/>
</dbReference>
<keyword evidence="3" id="KW-1003">Cell membrane</keyword>
<dbReference type="EMBL" id="PTJO01000004">
    <property type="protein sequence ID" value="RNE48802.1"/>
    <property type="molecule type" value="Genomic_DNA"/>
</dbReference>
<dbReference type="PANTHER" id="PTHR30506">
    <property type="entry name" value="INNER MEMBRANE PROTEIN"/>
    <property type="match status" value="1"/>
</dbReference>
<name>A0A3M8K8C8_9CORY</name>
<evidence type="ECO:0000256" key="6">
    <source>
        <dbReference type="ARBA" id="ARBA00023136"/>
    </source>
</evidence>
<comment type="subcellular location">
    <subcellularLocation>
        <location evidence="1">Cell membrane</location>
        <topology evidence="1">Multi-pass membrane protein</topology>
    </subcellularLocation>
</comment>
<dbReference type="Pfam" id="PF03458">
    <property type="entry name" value="Gly_transporter"/>
    <property type="match status" value="2"/>
</dbReference>
<keyword evidence="11" id="KW-1185">Reference proteome</keyword>
<evidence type="ECO:0000256" key="8">
    <source>
        <dbReference type="SAM" id="Phobius"/>
    </source>
</evidence>
<evidence type="ECO:0000256" key="7">
    <source>
        <dbReference type="SAM" id="MobiDB-lite"/>
    </source>
</evidence>